<feature type="transmembrane region" description="Helical" evidence="3">
    <location>
        <begin position="48"/>
        <end position="71"/>
    </location>
</feature>
<evidence type="ECO:0000256" key="3">
    <source>
        <dbReference type="SAM" id="Phobius"/>
    </source>
</evidence>
<dbReference type="PANTHER" id="PTHR23080:SF143">
    <property type="entry name" value="SI:DKEY-56D12.4"/>
    <property type="match status" value="1"/>
</dbReference>
<keyword evidence="2" id="KW-0479">Metal-binding</keyword>
<proteinExistence type="predicted"/>
<dbReference type="Proteomes" id="UP000823561">
    <property type="component" value="Chromosome 17"/>
</dbReference>
<evidence type="ECO:0000259" key="4">
    <source>
        <dbReference type="Pfam" id="PF13359"/>
    </source>
</evidence>
<reference evidence="6 7" key="1">
    <citation type="submission" date="2020-10" db="EMBL/GenBank/DDBJ databases">
        <title>Chromosome-scale genome assembly of the Allis shad, Alosa alosa.</title>
        <authorList>
            <person name="Margot Z."/>
            <person name="Christophe K."/>
            <person name="Cabau C."/>
            <person name="Louis A."/>
            <person name="Berthelot C."/>
            <person name="Parey E."/>
            <person name="Roest Crollius H."/>
            <person name="Montfort J."/>
            <person name="Robinson-Rechavi M."/>
            <person name="Bucao C."/>
            <person name="Bouchez O."/>
            <person name="Gislard M."/>
            <person name="Lluch J."/>
            <person name="Milhes M."/>
            <person name="Lampietro C."/>
            <person name="Lopez Roques C."/>
            <person name="Donnadieu C."/>
            <person name="Braasch I."/>
            <person name="Desvignes T."/>
            <person name="Postlethwait J."/>
            <person name="Bobe J."/>
            <person name="Guiguen Y."/>
        </authorList>
    </citation>
    <scope>NUCLEOTIDE SEQUENCE [LARGE SCALE GENOMIC DNA]</scope>
    <source>
        <strain evidence="6">M-15738</strain>
        <tissue evidence="6">Blood</tissue>
    </source>
</reference>
<feature type="domain" description="Transposase Helix-turn-helix" evidence="5">
    <location>
        <begin position="78"/>
        <end position="126"/>
    </location>
</feature>
<dbReference type="Pfam" id="PF13613">
    <property type="entry name" value="HTH_Tnp_4"/>
    <property type="match status" value="1"/>
</dbReference>
<accession>A0AAV6FYR6</accession>
<evidence type="ECO:0000313" key="6">
    <source>
        <dbReference type="EMBL" id="KAG5267968.1"/>
    </source>
</evidence>
<protein>
    <recommendedName>
        <fullName evidence="8">DDE Tnp4 domain-containing protein</fullName>
    </recommendedName>
</protein>
<keyword evidence="3" id="KW-0812">Transmembrane</keyword>
<keyword evidence="3" id="KW-0472">Membrane</keyword>
<dbReference type="InterPro" id="IPR027806">
    <property type="entry name" value="HARBI1_dom"/>
</dbReference>
<gene>
    <name evidence="6" type="ORF">AALO_G00227970</name>
</gene>
<comment type="cofactor">
    <cofactor evidence="1">
        <name>a divalent metal cation</name>
        <dbReference type="ChEBI" id="CHEBI:60240"/>
    </cofactor>
</comment>
<comment type="caution">
    <text evidence="6">The sequence shown here is derived from an EMBL/GenBank/DDBJ whole genome shotgun (WGS) entry which is preliminary data.</text>
</comment>
<sequence length="322" mass="36738">MLQQEVHRLRLERDSYKDKLSKLSISSEHFIVTENDAASQIKCKRKFFSFYFGLPSFAVFIWILNLIAPLISERRVISKENQLLLTLMKLRHGLAHVDLGFRFGVSSACVSNVINEVIPVLAKRLQFLISWPSAEVLQKNMPQKFKKRFKKCVVIIDCTEFFIDRPFNLRARAQTWSNYKHHNTLKALIGITPYGSISFISKMWGGRISDKEISGKSGFYSNINPGNQVMADRGFLIGDDLARLGATLVMPPFLKGRKQLPGLDVERARQLSALRIHVERAIERIKIFRILKNTLPLTLVPLSSDILIACCALSNLRPKLIK</sequence>
<dbReference type="AlphaFoldDB" id="A0AAV6FYR6"/>
<keyword evidence="3" id="KW-1133">Transmembrane helix</keyword>
<evidence type="ECO:0000259" key="5">
    <source>
        <dbReference type="Pfam" id="PF13613"/>
    </source>
</evidence>
<feature type="domain" description="DDE Tnp4" evidence="4">
    <location>
        <begin position="156"/>
        <end position="315"/>
    </location>
</feature>
<evidence type="ECO:0000313" key="7">
    <source>
        <dbReference type="Proteomes" id="UP000823561"/>
    </source>
</evidence>
<dbReference type="PANTHER" id="PTHR23080">
    <property type="entry name" value="THAP DOMAIN PROTEIN"/>
    <property type="match status" value="1"/>
</dbReference>
<dbReference type="InterPro" id="IPR027805">
    <property type="entry name" value="Transposase_HTH_dom"/>
</dbReference>
<keyword evidence="7" id="KW-1185">Reference proteome</keyword>
<organism evidence="6 7">
    <name type="scientific">Alosa alosa</name>
    <name type="common">allis shad</name>
    <dbReference type="NCBI Taxonomy" id="278164"/>
    <lineage>
        <taxon>Eukaryota</taxon>
        <taxon>Metazoa</taxon>
        <taxon>Chordata</taxon>
        <taxon>Craniata</taxon>
        <taxon>Vertebrata</taxon>
        <taxon>Euteleostomi</taxon>
        <taxon>Actinopterygii</taxon>
        <taxon>Neopterygii</taxon>
        <taxon>Teleostei</taxon>
        <taxon>Clupei</taxon>
        <taxon>Clupeiformes</taxon>
        <taxon>Clupeoidei</taxon>
        <taxon>Clupeidae</taxon>
        <taxon>Alosa</taxon>
    </lineage>
</organism>
<dbReference type="Pfam" id="PF13359">
    <property type="entry name" value="DDE_Tnp_4"/>
    <property type="match status" value="1"/>
</dbReference>
<evidence type="ECO:0008006" key="8">
    <source>
        <dbReference type="Google" id="ProtNLM"/>
    </source>
</evidence>
<dbReference type="EMBL" id="JADWDJ010000017">
    <property type="protein sequence ID" value="KAG5267968.1"/>
    <property type="molecule type" value="Genomic_DNA"/>
</dbReference>
<evidence type="ECO:0000256" key="1">
    <source>
        <dbReference type="ARBA" id="ARBA00001968"/>
    </source>
</evidence>
<name>A0AAV6FYR6_9TELE</name>
<dbReference type="GO" id="GO:0046872">
    <property type="term" value="F:metal ion binding"/>
    <property type="evidence" value="ECO:0007669"/>
    <property type="project" value="UniProtKB-KW"/>
</dbReference>
<evidence type="ECO:0000256" key="2">
    <source>
        <dbReference type="ARBA" id="ARBA00022723"/>
    </source>
</evidence>